<sequence length="292" mass="33226">MENVKDTIANLPKDDGWNAGYPLYHYQGFWCSPNFIEDIILSQEGFKAEPTDIFVCSAPKSGSTWLKALTFAIVTRTRYDTSTSPLLRKVSHDCIPTLSNSGKKLDICEPGLPLISTQTPYHALPKSILNSDCKVVYICREPKDAFNHLSLEKAFVLFCEGKSFYGPYLDHVLGFWKASQEKPQKVLFLNYEEMMKDTEPYVKKLAEFMGYPISREEGEVGAVQEIVRLCSFENPSNLDVNKTGVKQQTKAKVENNFYFRKGKVGDWKNYLTTEMEERLDKLMDQTFAGTGN</sequence>
<evidence type="ECO:0000259" key="4">
    <source>
        <dbReference type="Pfam" id="PF00685"/>
    </source>
</evidence>
<dbReference type="InterPro" id="IPR027417">
    <property type="entry name" value="P-loop_NTPase"/>
</dbReference>
<protein>
    <recommendedName>
        <fullName evidence="3">Sulfotransferase</fullName>
        <ecNumber evidence="3">2.8.2.-</ecNumber>
    </recommendedName>
</protein>
<accession>A0A5D2JIR7</accession>
<name>A0A5D2JIR7_GOSTO</name>
<dbReference type="PANTHER" id="PTHR11783">
    <property type="entry name" value="SULFOTRANSFERASE SULT"/>
    <property type="match status" value="1"/>
</dbReference>
<proteinExistence type="inferred from homology"/>
<evidence type="ECO:0000256" key="2">
    <source>
        <dbReference type="ARBA" id="ARBA00022679"/>
    </source>
</evidence>
<gene>
    <name evidence="5" type="ORF">ES332_D09G154400v1</name>
</gene>
<dbReference type="SUPFAM" id="SSF52540">
    <property type="entry name" value="P-loop containing nucleoside triphosphate hydrolases"/>
    <property type="match status" value="1"/>
</dbReference>
<dbReference type="EMBL" id="CM017631">
    <property type="protein sequence ID" value="TYH54239.1"/>
    <property type="molecule type" value="Genomic_DNA"/>
</dbReference>
<comment type="similarity">
    <text evidence="1 3">Belongs to the sulfotransferase 1 family.</text>
</comment>
<organism evidence="5 6">
    <name type="scientific">Gossypium tomentosum</name>
    <name type="common">Hawaiian cotton</name>
    <name type="synonym">Gossypium sandvicense</name>
    <dbReference type="NCBI Taxonomy" id="34277"/>
    <lineage>
        <taxon>Eukaryota</taxon>
        <taxon>Viridiplantae</taxon>
        <taxon>Streptophyta</taxon>
        <taxon>Embryophyta</taxon>
        <taxon>Tracheophyta</taxon>
        <taxon>Spermatophyta</taxon>
        <taxon>Magnoliopsida</taxon>
        <taxon>eudicotyledons</taxon>
        <taxon>Gunneridae</taxon>
        <taxon>Pentapetalae</taxon>
        <taxon>rosids</taxon>
        <taxon>malvids</taxon>
        <taxon>Malvales</taxon>
        <taxon>Malvaceae</taxon>
        <taxon>Malvoideae</taxon>
        <taxon>Gossypium</taxon>
    </lineage>
</organism>
<dbReference type="Proteomes" id="UP000322667">
    <property type="component" value="Chromosome D09"/>
</dbReference>
<dbReference type="AlphaFoldDB" id="A0A5D2JIR7"/>
<dbReference type="EC" id="2.8.2.-" evidence="3"/>
<reference evidence="5 6" key="1">
    <citation type="submission" date="2019-07" db="EMBL/GenBank/DDBJ databases">
        <title>WGS assembly of Gossypium tomentosum.</title>
        <authorList>
            <person name="Chen Z.J."/>
            <person name="Sreedasyam A."/>
            <person name="Ando A."/>
            <person name="Song Q."/>
            <person name="De L."/>
            <person name="Hulse-Kemp A."/>
            <person name="Ding M."/>
            <person name="Ye W."/>
            <person name="Kirkbride R."/>
            <person name="Jenkins J."/>
            <person name="Plott C."/>
            <person name="Lovell J."/>
            <person name="Lin Y.-M."/>
            <person name="Vaughn R."/>
            <person name="Liu B."/>
            <person name="Li W."/>
            <person name="Simpson S."/>
            <person name="Scheffler B."/>
            <person name="Saski C."/>
            <person name="Grover C."/>
            <person name="Hu G."/>
            <person name="Conover J."/>
            <person name="Carlson J."/>
            <person name="Shu S."/>
            <person name="Boston L."/>
            <person name="Williams M."/>
            <person name="Peterson D."/>
            <person name="Mcgee K."/>
            <person name="Jones D."/>
            <person name="Wendel J."/>
            <person name="Stelly D."/>
            <person name="Grimwood J."/>
            <person name="Schmutz J."/>
        </authorList>
    </citation>
    <scope>NUCLEOTIDE SEQUENCE [LARGE SCALE GENOMIC DNA]</scope>
    <source>
        <strain evidence="5">7179.01</strain>
    </source>
</reference>
<dbReference type="Gene3D" id="3.40.50.300">
    <property type="entry name" value="P-loop containing nucleotide triphosphate hydrolases"/>
    <property type="match status" value="1"/>
</dbReference>
<keyword evidence="6" id="KW-1185">Reference proteome</keyword>
<dbReference type="GO" id="GO:0008146">
    <property type="term" value="F:sulfotransferase activity"/>
    <property type="evidence" value="ECO:0007669"/>
    <property type="project" value="InterPro"/>
</dbReference>
<keyword evidence="2 3" id="KW-0808">Transferase</keyword>
<dbReference type="InterPro" id="IPR000863">
    <property type="entry name" value="Sulfotransferase_dom"/>
</dbReference>
<evidence type="ECO:0000256" key="1">
    <source>
        <dbReference type="ARBA" id="ARBA00005771"/>
    </source>
</evidence>
<evidence type="ECO:0000313" key="6">
    <source>
        <dbReference type="Proteomes" id="UP000322667"/>
    </source>
</evidence>
<evidence type="ECO:0000313" key="5">
    <source>
        <dbReference type="EMBL" id="TYH54239.1"/>
    </source>
</evidence>
<dbReference type="Pfam" id="PF00685">
    <property type="entry name" value="Sulfotransfer_1"/>
    <property type="match status" value="1"/>
</dbReference>
<feature type="domain" description="Sulfotransferase" evidence="4">
    <location>
        <begin position="50"/>
        <end position="291"/>
    </location>
</feature>
<evidence type="ECO:0000256" key="3">
    <source>
        <dbReference type="RuleBase" id="RU361155"/>
    </source>
</evidence>